<evidence type="ECO:0000313" key="2">
    <source>
        <dbReference type="Proteomes" id="UP001056120"/>
    </source>
</evidence>
<dbReference type="EMBL" id="CM042025">
    <property type="protein sequence ID" value="KAI3807971.1"/>
    <property type="molecule type" value="Genomic_DNA"/>
</dbReference>
<proteinExistence type="predicted"/>
<name>A0ACB9IKF5_9ASTR</name>
<protein>
    <submittedName>
        <fullName evidence="1">Uncharacterized protein</fullName>
    </submittedName>
</protein>
<accession>A0ACB9IKF5</accession>
<gene>
    <name evidence="1" type="ORF">L1987_23910</name>
</gene>
<sequence length="81" mass="9131">MPEPLEMYLIGWLFVILEKLILSFQLDFCLIKLVLDCSLLLEISIVVARNVPRISFTVLFIFVGLLLKGSAFSISTLNVLS</sequence>
<organism evidence="1 2">
    <name type="scientific">Smallanthus sonchifolius</name>
    <dbReference type="NCBI Taxonomy" id="185202"/>
    <lineage>
        <taxon>Eukaryota</taxon>
        <taxon>Viridiplantae</taxon>
        <taxon>Streptophyta</taxon>
        <taxon>Embryophyta</taxon>
        <taxon>Tracheophyta</taxon>
        <taxon>Spermatophyta</taxon>
        <taxon>Magnoliopsida</taxon>
        <taxon>eudicotyledons</taxon>
        <taxon>Gunneridae</taxon>
        <taxon>Pentapetalae</taxon>
        <taxon>asterids</taxon>
        <taxon>campanulids</taxon>
        <taxon>Asterales</taxon>
        <taxon>Asteraceae</taxon>
        <taxon>Asteroideae</taxon>
        <taxon>Heliantheae alliance</taxon>
        <taxon>Millerieae</taxon>
        <taxon>Smallanthus</taxon>
    </lineage>
</organism>
<evidence type="ECO:0000313" key="1">
    <source>
        <dbReference type="EMBL" id="KAI3807971.1"/>
    </source>
</evidence>
<reference evidence="1 2" key="2">
    <citation type="journal article" date="2022" name="Mol. Ecol. Resour.">
        <title>The genomes of chicory, endive, great burdock and yacon provide insights into Asteraceae paleo-polyploidization history and plant inulin production.</title>
        <authorList>
            <person name="Fan W."/>
            <person name="Wang S."/>
            <person name="Wang H."/>
            <person name="Wang A."/>
            <person name="Jiang F."/>
            <person name="Liu H."/>
            <person name="Zhao H."/>
            <person name="Xu D."/>
            <person name="Zhang Y."/>
        </authorList>
    </citation>
    <scope>NUCLEOTIDE SEQUENCE [LARGE SCALE GENOMIC DNA]</scope>
    <source>
        <strain evidence="2">cv. Yunnan</strain>
        <tissue evidence="1">Leaves</tissue>
    </source>
</reference>
<comment type="caution">
    <text evidence="1">The sequence shown here is derived from an EMBL/GenBank/DDBJ whole genome shotgun (WGS) entry which is preliminary data.</text>
</comment>
<dbReference type="Proteomes" id="UP001056120">
    <property type="component" value="Linkage Group LG08"/>
</dbReference>
<keyword evidence="2" id="KW-1185">Reference proteome</keyword>
<reference evidence="2" key="1">
    <citation type="journal article" date="2022" name="Mol. Ecol. Resour.">
        <title>The genomes of chicory, endive, great burdock and yacon provide insights into Asteraceae palaeo-polyploidization history and plant inulin production.</title>
        <authorList>
            <person name="Fan W."/>
            <person name="Wang S."/>
            <person name="Wang H."/>
            <person name="Wang A."/>
            <person name="Jiang F."/>
            <person name="Liu H."/>
            <person name="Zhao H."/>
            <person name="Xu D."/>
            <person name="Zhang Y."/>
        </authorList>
    </citation>
    <scope>NUCLEOTIDE SEQUENCE [LARGE SCALE GENOMIC DNA]</scope>
    <source>
        <strain evidence="2">cv. Yunnan</strain>
    </source>
</reference>